<sequence>MEEIYLTLRRQRAPDIDTLCPRLKDEVMKDHAGPEADGAPVSGPGSRRSSSSGTGTGTWGWGQVREGGATAIRGAYILAKLSWSRKYQATFDCLMKTYGFLTPDFWTETRFRKSPFQEFTDLLAKPIAATKAILPEEAERLEA</sequence>
<reference evidence="3" key="1">
    <citation type="journal article" date="2017" name="Nat. Commun.">
        <title>The asparagus genome sheds light on the origin and evolution of a young Y chromosome.</title>
        <authorList>
            <person name="Harkess A."/>
            <person name="Zhou J."/>
            <person name="Xu C."/>
            <person name="Bowers J.E."/>
            <person name="Van der Hulst R."/>
            <person name="Ayyampalayam S."/>
            <person name="Mercati F."/>
            <person name="Riccardi P."/>
            <person name="McKain M.R."/>
            <person name="Kakrana A."/>
            <person name="Tang H."/>
            <person name="Ray J."/>
            <person name="Groenendijk J."/>
            <person name="Arikit S."/>
            <person name="Mathioni S.M."/>
            <person name="Nakano M."/>
            <person name="Shan H."/>
            <person name="Telgmann-Rauber A."/>
            <person name="Kanno A."/>
            <person name="Yue Z."/>
            <person name="Chen H."/>
            <person name="Li W."/>
            <person name="Chen Y."/>
            <person name="Xu X."/>
            <person name="Zhang Y."/>
            <person name="Luo S."/>
            <person name="Chen H."/>
            <person name="Gao J."/>
            <person name="Mao Z."/>
            <person name="Pires J.C."/>
            <person name="Luo M."/>
            <person name="Kudrna D."/>
            <person name="Wing R.A."/>
            <person name="Meyers B.C."/>
            <person name="Yi K."/>
            <person name="Kong H."/>
            <person name="Lavrijsen P."/>
            <person name="Sunseri F."/>
            <person name="Falavigna A."/>
            <person name="Ye Y."/>
            <person name="Leebens-Mack J.H."/>
            <person name="Chen G."/>
        </authorList>
    </citation>
    <scope>NUCLEOTIDE SEQUENCE [LARGE SCALE GENOMIC DNA]</scope>
    <source>
        <strain evidence="3">cv. DH0086</strain>
    </source>
</reference>
<dbReference type="Proteomes" id="UP000243459">
    <property type="component" value="Chromosome 7"/>
</dbReference>
<name>A0A5P1EI52_ASPOF</name>
<feature type="region of interest" description="Disordered" evidence="1">
    <location>
        <begin position="29"/>
        <end position="63"/>
    </location>
</feature>
<organism evidence="2 3">
    <name type="scientific">Asparagus officinalis</name>
    <name type="common">Garden asparagus</name>
    <dbReference type="NCBI Taxonomy" id="4686"/>
    <lineage>
        <taxon>Eukaryota</taxon>
        <taxon>Viridiplantae</taxon>
        <taxon>Streptophyta</taxon>
        <taxon>Embryophyta</taxon>
        <taxon>Tracheophyta</taxon>
        <taxon>Spermatophyta</taxon>
        <taxon>Magnoliopsida</taxon>
        <taxon>Liliopsida</taxon>
        <taxon>Asparagales</taxon>
        <taxon>Asparagaceae</taxon>
        <taxon>Asparagoideae</taxon>
        <taxon>Asparagus</taxon>
    </lineage>
</organism>
<dbReference type="Gramene" id="ONK65454">
    <property type="protein sequence ID" value="ONK65454"/>
    <property type="gene ID" value="A4U43_C07F37280"/>
</dbReference>
<keyword evidence="3" id="KW-1185">Reference proteome</keyword>
<feature type="compositionally biased region" description="Low complexity" evidence="1">
    <location>
        <begin position="42"/>
        <end position="53"/>
    </location>
</feature>
<protein>
    <submittedName>
        <fullName evidence="2">Uncharacterized protein</fullName>
    </submittedName>
</protein>
<proteinExistence type="predicted"/>
<evidence type="ECO:0000313" key="2">
    <source>
        <dbReference type="EMBL" id="ONK65454.1"/>
    </source>
</evidence>
<dbReference type="AlphaFoldDB" id="A0A5P1EI52"/>
<dbReference type="EMBL" id="CM007387">
    <property type="protein sequence ID" value="ONK65454.1"/>
    <property type="molecule type" value="Genomic_DNA"/>
</dbReference>
<accession>A0A5P1EI52</accession>
<evidence type="ECO:0000256" key="1">
    <source>
        <dbReference type="SAM" id="MobiDB-lite"/>
    </source>
</evidence>
<evidence type="ECO:0000313" key="3">
    <source>
        <dbReference type="Proteomes" id="UP000243459"/>
    </source>
</evidence>
<gene>
    <name evidence="2" type="ORF">A4U43_C07F37280</name>
</gene>